<dbReference type="Pfam" id="PF00078">
    <property type="entry name" value="RVT_1"/>
    <property type="match status" value="1"/>
</dbReference>
<dbReference type="GO" id="GO:0003824">
    <property type="term" value="F:catalytic activity"/>
    <property type="evidence" value="ECO:0007669"/>
    <property type="project" value="InterPro"/>
</dbReference>
<dbReference type="EMBL" id="JAUCMV010000001">
    <property type="protein sequence ID" value="KAK0425265.1"/>
    <property type="molecule type" value="Genomic_DNA"/>
</dbReference>
<dbReference type="SUPFAM" id="SSF56672">
    <property type="entry name" value="DNA/RNA polymerases"/>
    <property type="match status" value="1"/>
</dbReference>
<feature type="domain" description="Reverse transcriptase" evidence="1">
    <location>
        <begin position="444"/>
        <end position="708"/>
    </location>
</feature>
<dbReference type="SUPFAM" id="SSF56219">
    <property type="entry name" value="DNase I-like"/>
    <property type="match status" value="1"/>
</dbReference>
<dbReference type="AlphaFoldDB" id="A0AA39IKE3"/>
<organism evidence="2 3">
    <name type="scientific">Steinernema hermaphroditum</name>
    <dbReference type="NCBI Taxonomy" id="289476"/>
    <lineage>
        <taxon>Eukaryota</taxon>
        <taxon>Metazoa</taxon>
        <taxon>Ecdysozoa</taxon>
        <taxon>Nematoda</taxon>
        <taxon>Chromadorea</taxon>
        <taxon>Rhabditida</taxon>
        <taxon>Tylenchina</taxon>
        <taxon>Panagrolaimomorpha</taxon>
        <taxon>Strongyloidoidea</taxon>
        <taxon>Steinernematidae</taxon>
        <taxon>Steinernema</taxon>
    </lineage>
</organism>
<dbReference type="InterPro" id="IPR043502">
    <property type="entry name" value="DNA/RNA_pol_sf"/>
</dbReference>
<dbReference type="PANTHER" id="PTHR47027">
    <property type="entry name" value="REVERSE TRANSCRIPTASE DOMAIN-CONTAINING PROTEIN"/>
    <property type="match status" value="1"/>
</dbReference>
<evidence type="ECO:0000313" key="2">
    <source>
        <dbReference type="EMBL" id="KAK0425265.1"/>
    </source>
</evidence>
<dbReference type="InterPro" id="IPR018294">
    <property type="entry name" value="ISPD_synthase_CS"/>
</dbReference>
<dbReference type="Gene3D" id="3.30.70.270">
    <property type="match status" value="1"/>
</dbReference>
<keyword evidence="3" id="KW-1185">Reference proteome</keyword>
<evidence type="ECO:0000313" key="3">
    <source>
        <dbReference type="Proteomes" id="UP001175271"/>
    </source>
</evidence>
<dbReference type="InterPro" id="IPR000477">
    <property type="entry name" value="RT_dom"/>
</dbReference>
<dbReference type="PANTHER" id="PTHR47027:SF20">
    <property type="entry name" value="REVERSE TRANSCRIPTASE-LIKE PROTEIN WITH RNA-DIRECTED DNA POLYMERASE DOMAIN"/>
    <property type="match status" value="1"/>
</dbReference>
<accession>A0AA39IKE3</accession>
<dbReference type="PROSITE" id="PS01295">
    <property type="entry name" value="ISPD"/>
    <property type="match status" value="1"/>
</dbReference>
<dbReference type="InterPro" id="IPR043128">
    <property type="entry name" value="Rev_trsase/Diguanyl_cyclase"/>
</dbReference>
<dbReference type="PROSITE" id="PS50878">
    <property type="entry name" value="RT_POL"/>
    <property type="match status" value="1"/>
</dbReference>
<dbReference type="GO" id="GO:0008299">
    <property type="term" value="P:isoprenoid biosynthetic process"/>
    <property type="evidence" value="ECO:0007669"/>
    <property type="project" value="InterPro"/>
</dbReference>
<dbReference type="Proteomes" id="UP001175271">
    <property type="component" value="Unassembled WGS sequence"/>
</dbReference>
<proteinExistence type="predicted"/>
<dbReference type="InterPro" id="IPR036691">
    <property type="entry name" value="Endo/exonu/phosph_ase_sf"/>
</dbReference>
<name>A0AA39IKE3_9BILA</name>
<gene>
    <name evidence="2" type="ORF">QR680_009112</name>
</gene>
<protein>
    <recommendedName>
        <fullName evidence="1">Reverse transcriptase domain-containing protein</fullName>
    </recommendedName>
</protein>
<sequence>MFHPQKPRIVLGTLNVRRLASVARLIELQEELATTNIDAIALTEPTSTTRSSGSTTLVPKKASTLCTRLQLGPEAATTTTYQAKKMIVVTHAKGQDRSALNNDDDDYEALLDDLRAELRSAGMPGWERGVSSSGSGAIARMRVFPVLLGDLNAKMGRKQEEDEEALGNHGTRNCIDYVLAPRSINFRSSTVLGSANAGSDHRILRAIIQPPTPATRRSQPPPKERKRLNRNLFRMATVLQPPVIDRNSRSAYAQLVDYIQDAAQFAEEPAEKTRRLKPSTIALLRQRHELRQRQTTASTRLEFTEFNKMVRREIRKDINDHHRLLVEEAVKNARGLRALQKETAIGRRHIVQLRNQEGTLCTTKTMIHDAVREFYNELYASTVHVDYEASEATEDCPEFLETEVREALKKMKTGRSPGQDKVTVEMLKLGENTFIRPLTDIFNRCLRRCEVPEKMTDASTVLLYKKGDPLLIKNYRPISLLSVIYKLLTKTIVQRIEQSLDAAQPVEQAGFRRNFSTIDHLHAVNELLENTREYRVPIYIAFIDFEKAFDTVEANAIWKAIERQGVPCQIVALLRKIQDEAACHIQLGEDRVPINIQRGVRQGDVISPKLFTETLEQIFRELDWSDYGLNINGERLSNLRFADDIALVATSEEELQKMVDELNEASLRRGLKINAEKTKVLANEEATILLNGQALEQVEAFVYLGQEVRLARNHLKEVGRRIRSGWNVFRKYQEFLTSPSVLIRWKRRLFNQCVLPAMLYDCETWTLTKAAQRKLETSQRRMERRMPRVRLLDRRTNEWLRGVTKLKDAHVSATRRKWNYAWKIARETSEKWPTKLEECRPPTARPIGRPRTRWRDEFAKKLGTQRWRQRAREEERQRWIHMGCGSM</sequence>
<reference evidence="2" key="1">
    <citation type="submission" date="2023-06" db="EMBL/GenBank/DDBJ databases">
        <title>Genomic analysis of the entomopathogenic nematode Steinernema hermaphroditum.</title>
        <authorList>
            <person name="Schwarz E.M."/>
            <person name="Heppert J.K."/>
            <person name="Baniya A."/>
            <person name="Schwartz H.T."/>
            <person name="Tan C.-H."/>
            <person name="Antoshechkin I."/>
            <person name="Sternberg P.W."/>
            <person name="Goodrich-Blair H."/>
            <person name="Dillman A.R."/>
        </authorList>
    </citation>
    <scope>NUCLEOTIDE SEQUENCE</scope>
    <source>
        <strain evidence="2">PS9179</strain>
        <tissue evidence="2">Whole animal</tissue>
    </source>
</reference>
<dbReference type="CDD" id="cd01650">
    <property type="entry name" value="RT_nLTR_like"/>
    <property type="match status" value="1"/>
</dbReference>
<evidence type="ECO:0000259" key="1">
    <source>
        <dbReference type="PROSITE" id="PS50878"/>
    </source>
</evidence>
<comment type="caution">
    <text evidence="2">The sequence shown here is derived from an EMBL/GenBank/DDBJ whole genome shotgun (WGS) entry which is preliminary data.</text>
</comment>